<dbReference type="Proteomes" id="UP000324222">
    <property type="component" value="Unassembled WGS sequence"/>
</dbReference>
<dbReference type="AlphaFoldDB" id="A0A5B7CF06"/>
<name>A0A5B7CF06_PORTR</name>
<reference evidence="3 4" key="1">
    <citation type="submission" date="2019-05" db="EMBL/GenBank/DDBJ databases">
        <title>Another draft genome of Portunus trituberculatus and its Hox gene families provides insights of decapod evolution.</title>
        <authorList>
            <person name="Jeong J.-H."/>
            <person name="Song I."/>
            <person name="Kim S."/>
            <person name="Choi T."/>
            <person name="Kim D."/>
            <person name="Ryu S."/>
            <person name="Kim W."/>
        </authorList>
    </citation>
    <scope>NUCLEOTIDE SEQUENCE [LARGE SCALE GENOMIC DNA]</scope>
    <source>
        <tissue evidence="3">Muscle</tissue>
    </source>
</reference>
<protein>
    <submittedName>
        <fullName evidence="3">Uncharacterized protein</fullName>
    </submittedName>
</protein>
<feature type="compositionally biased region" description="Basic residues" evidence="1">
    <location>
        <begin position="19"/>
        <end position="28"/>
    </location>
</feature>
<organism evidence="3 4">
    <name type="scientific">Portunus trituberculatus</name>
    <name type="common">Swimming crab</name>
    <name type="synonym">Neptunus trituberculatus</name>
    <dbReference type="NCBI Taxonomy" id="210409"/>
    <lineage>
        <taxon>Eukaryota</taxon>
        <taxon>Metazoa</taxon>
        <taxon>Ecdysozoa</taxon>
        <taxon>Arthropoda</taxon>
        <taxon>Crustacea</taxon>
        <taxon>Multicrustacea</taxon>
        <taxon>Malacostraca</taxon>
        <taxon>Eumalacostraca</taxon>
        <taxon>Eucarida</taxon>
        <taxon>Decapoda</taxon>
        <taxon>Pleocyemata</taxon>
        <taxon>Brachyura</taxon>
        <taxon>Eubrachyura</taxon>
        <taxon>Portunoidea</taxon>
        <taxon>Portunidae</taxon>
        <taxon>Portuninae</taxon>
        <taxon>Portunus</taxon>
    </lineage>
</organism>
<proteinExistence type="predicted"/>
<keyword evidence="2" id="KW-1133">Transmembrane helix</keyword>
<evidence type="ECO:0000256" key="2">
    <source>
        <dbReference type="SAM" id="Phobius"/>
    </source>
</evidence>
<feature type="transmembrane region" description="Helical" evidence="2">
    <location>
        <begin position="49"/>
        <end position="73"/>
    </location>
</feature>
<accession>A0A5B7CF06</accession>
<comment type="caution">
    <text evidence="3">The sequence shown here is derived from an EMBL/GenBank/DDBJ whole genome shotgun (WGS) entry which is preliminary data.</text>
</comment>
<evidence type="ECO:0000256" key="1">
    <source>
        <dbReference type="SAM" id="MobiDB-lite"/>
    </source>
</evidence>
<feature type="region of interest" description="Disordered" evidence="1">
    <location>
        <begin position="1"/>
        <end position="39"/>
    </location>
</feature>
<feature type="compositionally biased region" description="Polar residues" evidence="1">
    <location>
        <begin position="1"/>
        <end position="18"/>
    </location>
</feature>
<evidence type="ECO:0000313" key="4">
    <source>
        <dbReference type="Proteomes" id="UP000324222"/>
    </source>
</evidence>
<gene>
    <name evidence="3" type="ORF">E2C01_000358</name>
</gene>
<evidence type="ECO:0000313" key="3">
    <source>
        <dbReference type="EMBL" id="MPC07790.1"/>
    </source>
</evidence>
<keyword evidence="2" id="KW-0812">Transmembrane</keyword>
<dbReference type="EMBL" id="VSRR010000008">
    <property type="protein sequence ID" value="MPC07790.1"/>
    <property type="molecule type" value="Genomic_DNA"/>
</dbReference>
<sequence>MTPDTATITPSQSHNANNHYRHDRHHCQHDHQLSLSGRKHSPSPHFYPIIRLFFLIITVTTVTNVITSASIAAQRRCNASRASFQSEGVTALTPRWPETYRQHLMVHYQEGASVPHLLWGPRGSKRTGSNPVHGPSVGWASSLEHNDRRTKIKVCTGILFSSFYFSLQEAKWRTGDGEGGRDCLVSLRSLRVISFQIIAIAVHGRTSLSQARGNDCMTLLRSHSWRSLTHKLPVSWAPNTGRRERLETLA</sequence>
<keyword evidence="4" id="KW-1185">Reference proteome</keyword>
<keyword evidence="2" id="KW-0472">Membrane</keyword>